<name>A0A2G9UHF5_TELCI</name>
<dbReference type="Proteomes" id="UP000230423">
    <property type="component" value="Unassembled WGS sequence"/>
</dbReference>
<evidence type="ECO:0000313" key="8">
    <source>
        <dbReference type="EMBL" id="PIO69573.1"/>
    </source>
</evidence>
<dbReference type="PROSITE" id="PS50076">
    <property type="entry name" value="DNAJ_2"/>
    <property type="match status" value="1"/>
</dbReference>
<dbReference type="GO" id="GO:0051787">
    <property type="term" value="F:misfolded protein binding"/>
    <property type="evidence" value="ECO:0007669"/>
    <property type="project" value="TreeGrafter"/>
</dbReference>
<organism evidence="8 9">
    <name type="scientific">Teladorsagia circumcincta</name>
    <name type="common">Brown stomach worm</name>
    <name type="synonym">Ostertagia circumcincta</name>
    <dbReference type="NCBI Taxonomy" id="45464"/>
    <lineage>
        <taxon>Eukaryota</taxon>
        <taxon>Metazoa</taxon>
        <taxon>Ecdysozoa</taxon>
        <taxon>Nematoda</taxon>
        <taxon>Chromadorea</taxon>
        <taxon>Rhabditida</taxon>
        <taxon>Rhabditina</taxon>
        <taxon>Rhabditomorpha</taxon>
        <taxon>Strongyloidea</taxon>
        <taxon>Trichostrongylidae</taxon>
        <taxon>Teladorsagia</taxon>
    </lineage>
</organism>
<dbReference type="Pfam" id="PF00226">
    <property type="entry name" value="DnaJ"/>
    <property type="match status" value="1"/>
</dbReference>
<dbReference type="GO" id="GO:0034975">
    <property type="term" value="P:protein folding in endoplasmic reticulum"/>
    <property type="evidence" value="ECO:0007669"/>
    <property type="project" value="TreeGrafter"/>
</dbReference>
<keyword evidence="9" id="KW-1185">Reference proteome</keyword>
<feature type="repeat" description="TPR" evidence="6">
    <location>
        <begin position="388"/>
        <end position="421"/>
    </location>
</feature>
<sequence>MLEGGGGQRTADGAIRVQRHVCVSSSLTTVHSAEKRCQTAARIDYEQLKRSRKRRNEKGDQKDEKSRELDQVHFCLETYKNLQRISLLNARSCPHVRLQSYRIPHPFRLTKPPCELSSDRPSPKTAKIRKNFDNYVSTAYLLSCLLQATASRRGEISPYYRPTQTEHHRWCLKPLSLGERSVASVEKPKGKTEQLNALTYAGKEEVQRHLDLGKEFLAKGQFADALSHYHAAIDLDPLNYQTLYRRATVYLAMGKSKSAVPDLDKVIELKGDFIAARIQRGNVLLKQGEVDAAERDYNAVLAVEPRNAEVAAKAELIADLRQYLHQAKSFFERADYHSAEYYLNKAVEHLVWDPSLYRLRAKCLESRGEVRKAIADMRTLTKLVADSTEDYLRISQLYYGIGDVEESLTQVRECLKLNPDHKECFPLYKKVKKIVKMRESLNDAKSREDWMGCLEKGQQILKAETKVAEVQMDVYRHLCKCNMELGHINEAIQQCTDVLENSDPNDVDVLCDRAEAYLLDERYDEAIEDFQKAQQANGESRRAQEGLEKAQKLKKQAGKRDYYKILGLKRNASKRDVTKAYRKLAQKWHPDNFNDEKEKKKAEAKFIDIAAAKEVLSDDEKRAQFDQGIDPLDPDSKQGGTHFHHGFPGGFMFREGGGPFSFKFNF</sequence>
<reference evidence="8 9" key="1">
    <citation type="submission" date="2015-09" db="EMBL/GenBank/DDBJ databases">
        <title>Draft genome of the parasitic nematode Teladorsagia circumcincta isolate WARC Sus (inbred).</title>
        <authorList>
            <person name="Mitreva M."/>
        </authorList>
    </citation>
    <scope>NUCLEOTIDE SEQUENCE [LARGE SCALE GENOMIC DNA]</scope>
    <source>
        <strain evidence="8 9">S</strain>
    </source>
</reference>
<dbReference type="GO" id="GO:0005788">
    <property type="term" value="C:endoplasmic reticulum lumen"/>
    <property type="evidence" value="ECO:0007669"/>
    <property type="project" value="UniProtKB-SubCell"/>
</dbReference>
<keyword evidence="4 6" id="KW-0802">TPR repeat</keyword>
<protein>
    <submittedName>
        <fullName evidence="8">Tetratricopeptide repeat protein</fullName>
    </submittedName>
</protein>
<dbReference type="Pfam" id="PF13181">
    <property type="entry name" value="TPR_8"/>
    <property type="match status" value="1"/>
</dbReference>
<evidence type="ECO:0000256" key="6">
    <source>
        <dbReference type="PROSITE-ProRule" id="PRU00339"/>
    </source>
</evidence>
<evidence type="ECO:0000256" key="4">
    <source>
        <dbReference type="ARBA" id="ARBA00022803"/>
    </source>
</evidence>
<feature type="domain" description="J" evidence="7">
    <location>
        <begin position="561"/>
        <end position="629"/>
    </location>
</feature>
<dbReference type="InterPro" id="IPR036869">
    <property type="entry name" value="J_dom_sf"/>
</dbReference>
<dbReference type="Gene3D" id="1.10.287.110">
    <property type="entry name" value="DnaJ domain"/>
    <property type="match status" value="1"/>
</dbReference>
<evidence type="ECO:0000256" key="5">
    <source>
        <dbReference type="ARBA" id="ARBA00022824"/>
    </source>
</evidence>
<dbReference type="SUPFAM" id="SSF46565">
    <property type="entry name" value="Chaperone J-domain"/>
    <property type="match status" value="1"/>
</dbReference>
<dbReference type="EMBL" id="KZ346600">
    <property type="protein sequence ID" value="PIO69573.1"/>
    <property type="molecule type" value="Genomic_DNA"/>
</dbReference>
<evidence type="ECO:0000256" key="3">
    <source>
        <dbReference type="ARBA" id="ARBA00022737"/>
    </source>
</evidence>
<dbReference type="PROSITE" id="PS50005">
    <property type="entry name" value="TPR"/>
    <property type="match status" value="4"/>
</dbReference>
<dbReference type="Pfam" id="PF13432">
    <property type="entry name" value="TPR_16"/>
    <property type="match status" value="3"/>
</dbReference>
<feature type="repeat" description="TPR" evidence="6">
    <location>
        <begin position="206"/>
        <end position="239"/>
    </location>
</feature>
<dbReference type="SMART" id="SM00271">
    <property type="entry name" value="DnaJ"/>
    <property type="match status" value="1"/>
</dbReference>
<dbReference type="InterPro" id="IPR011990">
    <property type="entry name" value="TPR-like_helical_dom_sf"/>
</dbReference>
<dbReference type="GO" id="GO:0051087">
    <property type="term" value="F:protein-folding chaperone binding"/>
    <property type="evidence" value="ECO:0007669"/>
    <property type="project" value="TreeGrafter"/>
</dbReference>
<dbReference type="InterPro" id="IPR001623">
    <property type="entry name" value="DnaJ_domain"/>
</dbReference>
<evidence type="ECO:0000256" key="1">
    <source>
        <dbReference type="ARBA" id="ARBA00004319"/>
    </source>
</evidence>
<dbReference type="FunFam" id="1.25.40.10:FF:000224">
    <property type="entry name" value="DnaJ and TPR domain protein"/>
    <property type="match status" value="1"/>
</dbReference>
<feature type="repeat" description="TPR" evidence="6">
    <location>
        <begin position="507"/>
        <end position="540"/>
    </location>
</feature>
<dbReference type="InterPro" id="IPR051727">
    <property type="entry name" value="DnaJ_C3_Co-chaperones"/>
</dbReference>
<keyword evidence="3" id="KW-0677">Repeat</keyword>
<accession>A0A2G9UHF5</accession>
<evidence type="ECO:0000256" key="2">
    <source>
        <dbReference type="ARBA" id="ARBA00022729"/>
    </source>
</evidence>
<dbReference type="CDD" id="cd06257">
    <property type="entry name" value="DnaJ"/>
    <property type="match status" value="1"/>
</dbReference>
<dbReference type="SMART" id="SM00028">
    <property type="entry name" value="TPR"/>
    <property type="match status" value="8"/>
</dbReference>
<dbReference type="OrthoDB" id="1726119at2759"/>
<evidence type="ECO:0000313" key="9">
    <source>
        <dbReference type="Proteomes" id="UP000230423"/>
    </source>
</evidence>
<dbReference type="PANTHER" id="PTHR44140:SF2">
    <property type="entry name" value="LD25575P"/>
    <property type="match status" value="1"/>
</dbReference>
<keyword evidence="2" id="KW-0732">Signal</keyword>
<gene>
    <name evidence="8" type="ORF">TELCIR_08595</name>
</gene>
<comment type="subcellular location">
    <subcellularLocation>
        <location evidence="1">Endoplasmic reticulum lumen</location>
    </subcellularLocation>
</comment>
<dbReference type="Gene3D" id="1.25.40.10">
    <property type="entry name" value="Tetratricopeptide repeat domain"/>
    <property type="match status" value="1"/>
</dbReference>
<dbReference type="SUPFAM" id="SSF48452">
    <property type="entry name" value="TPR-like"/>
    <property type="match status" value="1"/>
</dbReference>
<dbReference type="InterPro" id="IPR019734">
    <property type="entry name" value="TPR_rpt"/>
</dbReference>
<dbReference type="PANTHER" id="PTHR44140">
    <property type="entry name" value="LD25575P"/>
    <property type="match status" value="1"/>
</dbReference>
<evidence type="ECO:0000259" key="7">
    <source>
        <dbReference type="PROSITE" id="PS50076"/>
    </source>
</evidence>
<dbReference type="PRINTS" id="PR00625">
    <property type="entry name" value="JDOMAIN"/>
</dbReference>
<proteinExistence type="predicted"/>
<keyword evidence="5" id="KW-0256">Endoplasmic reticulum</keyword>
<feature type="repeat" description="TPR" evidence="6">
    <location>
        <begin position="274"/>
        <end position="307"/>
    </location>
</feature>
<dbReference type="AlphaFoldDB" id="A0A2G9UHF5"/>